<dbReference type="EMBL" id="QPJD01000004">
    <property type="protein sequence ID" value="RCW49410.1"/>
    <property type="molecule type" value="Genomic_DNA"/>
</dbReference>
<keyword evidence="4" id="KW-0136">Cellulose degradation</keyword>
<dbReference type="Proteomes" id="UP000252415">
    <property type="component" value="Unassembled WGS sequence"/>
</dbReference>
<dbReference type="PANTHER" id="PTHR31297:SF41">
    <property type="entry name" value="ENDOGLUCANASE, PUTATIVE (AFU_ORTHOLOGUE AFUA_5G01830)-RELATED"/>
    <property type="match status" value="1"/>
</dbReference>
<dbReference type="AlphaFoldDB" id="A0A368W2M9"/>
<dbReference type="PANTHER" id="PTHR31297">
    <property type="entry name" value="GLUCAN ENDO-1,6-BETA-GLUCOSIDASE B"/>
    <property type="match status" value="1"/>
</dbReference>
<feature type="chain" id="PRO_5016620328" evidence="9">
    <location>
        <begin position="32"/>
        <end position="557"/>
    </location>
</feature>
<dbReference type="PROSITE" id="PS00659">
    <property type="entry name" value="GLYCOSYL_HYDROL_F5"/>
    <property type="match status" value="1"/>
</dbReference>
<evidence type="ECO:0000256" key="2">
    <source>
        <dbReference type="ARBA" id="ARBA00022729"/>
    </source>
</evidence>
<keyword evidence="5" id="KW-0119">Carbohydrate metabolism</keyword>
<dbReference type="InterPro" id="IPR040946">
    <property type="entry name" value="CBM46"/>
</dbReference>
<accession>A0A368W2M9</accession>
<dbReference type="InterPro" id="IPR005102">
    <property type="entry name" value="Carbo-bd_X2"/>
</dbReference>
<evidence type="ECO:0000256" key="5">
    <source>
        <dbReference type="ARBA" id="ARBA00023277"/>
    </source>
</evidence>
<dbReference type="GO" id="GO:0008422">
    <property type="term" value="F:beta-glucosidase activity"/>
    <property type="evidence" value="ECO:0007669"/>
    <property type="project" value="TreeGrafter"/>
</dbReference>
<dbReference type="Gene3D" id="3.20.20.80">
    <property type="entry name" value="Glycosidases"/>
    <property type="match status" value="1"/>
</dbReference>
<evidence type="ECO:0000259" key="10">
    <source>
        <dbReference type="Pfam" id="PF00150"/>
    </source>
</evidence>
<reference evidence="13 14" key="1">
    <citation type="submission" date="2018-07" db="EMBL/GenBank/DDBJ databases">
        <title>Genomic Encyclopedia of Type Strains, Phase III (KMG-III): the genomes of soil and plant-associated and newly described type strains.</title>
        <authorList>
            <person name="Whitman W."/>
        </authorList>
    </citation>
    <scope>NUCLEOTIDE SEQUENCE [LARGE SCALE GENOMIC DNA]</scope>
    <source>
        <strain evidence="13 14">CECT 7506</strain>
    </source>
</reference>
<keyword evidence="2 9" id="KW-0732">Signal</keyword>
<dbReference type="OrthoDB" id="9800955at2"/>
<dbReference type="GO" id="GO:0030245">
    <property type="term" value="P:cellulose catabolic process"/>
    <property type="evidence" value="ECO:0007669"/>
    <property type="project" value="UniProtKB-KW"/>
</dbReference>
<protein>
    <submittedName>
        <fullName evidence="13">Aryl-phospho-beta-D-glucosidase BglC (GH1 family)</fullName>
    </submittedName>
</protein>
<evidence type="ECO:0000256" key="3">
    <source>
        <dbReference type="ARBA" id="ARBA00022801"/>
    </source>
</evidence>
<dbReference type="Pfam" id="PF00150">
    <property type="entry name" value="Cellulase"/>
    <property type="match status" value="1"/>
</dbReference>
<evidence type="ECO:0000256" key="8">
    <source>
        <dbReference type="RuleBase" id="RU361153"/>
    </source>
</evidence>
<dbReference type="SUPFAM" id="SSF81296">
    <property type="entry name" value="E set domains"/>
    <property type="match status" value="1"/>
</dbReference>
<feature type="signal peptide" evidence="9">
    <location>
        <begin position="1"/>
        <end position="31"/>
    </location>
</feature>
<evidence type="ECO:0000256" key="1">
    <source>
        <dbReference type="ARBA" id="ARBA00005641"/>
    </source>
</evidence>
<dbReference type="SUPFAM" id="SSF51445">
    <property type="entry name" value="(Trans)glycosidases"/>
    <property type="match status" value="1"/>
</dbReference>
<comment type="caution">
    <text evidence="13">The sequence shown here is derived from an EMBL/GenBank/DDBJ whole genome shotgun (WGS) entry which is preliminary data.</text>
</comment>
<dbReference type="InterPro" id="IPR050386">
    <property type="entry name" value="Glycosyl_hydrolase_5"/>
</dbReference>
<dbReference type="InterPro" id="IPR018087">
    <property type="entry name" value="Glyco_hydro_5_CS"/>
</dbReference>
<dbReference type="InterPro" id="IPR014756">
    <property type="entry name" value="Ig_E-set"/>
</dbReference>
<dbReference type="GO" id="GO:0009986">
    <property type="term" value="C:cell surface"/>
    <property type="evidence" value="ECO:0007669"/>
    <property type="project" value="TreeGrafter"/>
</dbReference>
<feature type="domain" description="Glycoside hydrolase family 5" evidence="10">
    <location>
        <begin position="53"/>
        <end position="335"/>
    </location>
</feature>
<feature type="domain" description="Carbohydrate binding X2" evidence="11">
    <location>
        <begin position="365"/>
        <end position="448"/>
    </location>
</feature>
<feature type="domain" description="Endoglucanase B carbohydrate binding" evidence="12">
    <location>
        <begin position="453"/>
        <end position="554"/>
    </location>
</feature>
<evidence type="ECO:0000313" key="14">
    <source>
        <dbReference type="Proteomes" id="UP000252415"/>
    </source>
</evidence>
<keyword evidence="3 8" id="KW-0378">Hydrolase</keyword>
<evidence type="ECO:0000259" key="11">
    <source>
        <dbReference type="Pfam" id="PF03442"/>
    </source>
</evidence>
<evidence type="ECO:0000256" key="4">
    <source>
        <dbReference type="ARBA" id="ARBA00023001"/>
    </source>
</evidence>
<dbReference type="InterPro" id="IPR001547">
    <property type="entry name" value="Glyco_hydro_5"/>
</dbReference>
<keyword evidence="7" id="KW-0624">Polysaccharide degradation</keyword>
<dbReference type="Pfam" id="PF03442">
    <property type="entry name" value="CBM_X2"/>
    <property type="match status" value="1"/>
</dbReference>
<dbReference type="Pfam" id="PF18448">
    <property type="entry name" value="CBM46"/>
    <property type="match status" value="1"/>
</dbReference>
<evidence type="ECO:0000256" key="6">
    <source>
        <dbReference type="ARBA" id="ARBA00023295"/>
    </source>
</evidence>
<dbReference type="InterPro" id="IPR017853">
    <property type="entry name" value="GH"/>
</dbReference>
<organism evidence="13 14">
    <name type="scientific">Paenibacillus prosopidis</name>
    <dbReference type="NCBI Taxonomy" id="630520"/>
    <lineage>
        <taxon>Bacteria</taxon>
        <taxon>Bacillati</taxon>
        <taxon>Bacillota</taxon>
        <taxon>Bacilli</taxon>
        <taxon>Bacillales</taxon>
        <taxon>Paenibacillaceae</taxon>
        <taxon>Paenibacillus</taxon>
    </lineage>
</organism>
<name>A0A368W2M9_9BACL</name>
<dbReference type="Gene3D" id="2.60.40.10">
    <property type="entry name" value="Immunoglobulins"/>
    <property type="match status" value="2"/>
</dbReference>
<evidence type="ECO:0000256" key="9">
    <source>
        <dbReference type="SAM" id="SignalP"/>
    </source>
</evidence>
<evidence type="ECO:0000313" key="13">
    <source>
        <dbReference type="EMBL" id="RCW49410.1"/>
    </source>
</evidence>
<dbReference type="InterPro" id="IPR016282">
    <property type="entry name" value="Glyco_hydro_5_endoGlcnase_B"/>
</dbReference>
<evidence type="ECO:0000256" key="7">
    <source>
        <dbReference type="ARBA" id="ARBA00023326"/>
    </source>
</evidence>
<comment type="similarity">
    <text evidence="1 8">Belongs to the glycosyl hydrolase 5 (cellulase A) family.</text>
</comment>
<dbReference type="PIRSF" id="PIRSF001043">
    <property type="entry name" value="Endoglucanase_B"/>
    <property type="match status" value="1"/>
</dbReference>
<gene>
    <name evidence="13" type="ORF">DFP97_10468</name>
</gene>
<dbReference type="InterPro" id="IPR013783">
    <property type="entry name" value="Ig-like_fold"/>
</dbReference>
<sequence length="557" mass="61306">MTLRSEKSFFGIMMTVALLMSMFSFTTSASAATPMQTYVDAMQPGWNLGNSLDATGDETSWGNPAITQALIQQIAAQGYKSIRIPITWNHRMGAAPDYTIDPVFMARVQQVVDWSLDAGLYVMINLHHDSWLWLNTMGTNHDEMLAKYNAAWTQIANHFKNHSNKLMFESINEPTFNVDTATQLTLLNEINTSFFNIVRSSGGGNAVRPLVLPTIWTNSSQEYLDSLNNTMASLNDTNLIATVHYYGYWPFSVNIAGETKFNDTSITDITSSFDRLYNTFVANGIPVVIGEYGLLGFDRGVGGIEHGEMLKYFEFFTQYAKSKSITHMLWDNGQHFNRSTFQWNDPELYNVIKASLTGRSSTAATDQIFIKQGASVTDASIALNLNGNSFVSLKNGNSTLKSGRDYTLSGSTLTVKASYLSKLTTGGTGEKAVLTAQFSAGANWSIHVLYYNTPVLQNASGTTSGFVIPTAFNGDRLATMEAVYAAGGNAGPQNWTSFKEFTYTFSPSYTNNQITLTQNFFNEVNDGVVNLKFHFWSGAVINYTITKSGTSVVGEAS</sequence>
<dbReference type="RefSeq" id="WP_114379331.1">
    <property type="nucleotide sequence ID" value="NZ_QPJD01000004.1"/>
</dbReference>
<dbReference type="GO" id="GO:0005576">
    <property type="term" value="C:extracellular region"/>
    <property type="evidence" value="ECO:0007669"/>
    <property type="project" value="TreeGrafter"/>
</dbReference>
<evidence type="ECO:0000259" key="12">
    <source>
        <dbReference type="Pfam" id="PF18448"/>
    </source>
</evidence>
<keyword evidence="6 8" id="KW-0326">Glycosidase</keyword>
<keyword evidence="14" id="KW-1185">Reference proteome</keyword>
<proteinExistence type="inferred from homology"/>